<keyword evidence="5 6" id="KW-0472">Membrane</keyword>
<dbReference type="STRING" id="1401.BK123_20240"/>
<feature type="transmembrane region" description="Helical" evidence="6">
    <location>
        <begin position="6"/>
        <end position="28"/>
    </location>
</feature>
<sequence length="208" mass="22642">MDFLTLVSFLSAAILLTLAPGPDNMFVLAQSISKGKRAGILASAGLCTGLIVHILAATFGISAIIYQSSVAFAIVKYAGAAYLLYLAYKAFREKDSSFAQTNLNTSKHESLYKKGIIMNILNPKVSLFFLAFLPQFVNYQAGNVSLQMLLYGMIFLVQTIIIFTFVSIFAGKLGHFLHKSPTISKKINILQGSIFALIGLKIAFAQKN</sequence>
<evidence type="ECO:0000256" key="3">
    <source>
        <dbReference type="ARBA" id="ARBA00022692"/>
    </source>
</evidence>
<evidence type="ECO:0000256" key="5">
    <source>
        <dbReference type="ARBA" id="ARBA00023136"/>
    </source>
</evidence>
<dbReference type="GO" id="GO:0005886">
    <property type="term" value="C:plasma membrane"/>
    <property type="evidence" value="ECO:0007669"/>
    <property type="project" value="UniProtKB-SubCell"/>
</dbReference>
<comment type="subcellular location">
    <subcellularLocation>
        <location evidence="1">Cell membrane</location>
        <topology evidence="1">Multi-pass membrane protein</topology>
    </subcellularLocation>
</comment>
<dbReference type="EMBL" id="MRTF01000007">
    <property type="protein sequence ID" value="OME90697.1"/>
    <property type="molecule type" value="Genomic_DNA"/>
</dbReference>
<keyword evidence="4 6" id="KW-1133">Transmembrane helix</keyword>
<feature type="transmembrane region" description="Helical" evidence="6">
    <location>
        <begin position="149"/>
        <end position="175"/>
    </location>
</feature>
<keyword evidence="2" id="KW-1003">Cell membrane</keyword>
<evidence type="ECO:0000256" key="2">
    <source>
        <dbReference type="ARBA" id="ARBA00022475"/>
    </source>
</evidence>
<evidence type="ECO:0000256" key="1">
    <source>
        <dbReference type="ARBA" id="ARBA00004651"/>
    </source>
</evidence>
<feature type="transmembrane region" description="Helical" evidence="6">
    <location>
        <begin position="116"/>
        <end position="137"/>
    </location>
</feature>
<dbReference type="PIRSF" id="PIRSF006324">
    <property type="entry name" value="LeuE"/>
    <property type="match status" value="1"/>
</dbReference>
<dbReference type="Pfam" id="PF01810">
    <property type="entry name" value="LysE"/>
    <property type="match status" value="1"/>
</dbReference>
<reference evidence="7 8" key="1">
    <citation type="submission" date="2016-11" db="EMBL/GenBank/DDBJ databases">
        <title>Paenibacillus species isolates.</title>
        <authorList>
            <person name="Beno S.M."/>
        </authorList>
    </citation>
    <scope>NUCLEOTIDE SEQUENCE [LARGE SCALE GENOMIC DNA]</scope>
    <source>
        <strain evidence="7 8">FSL F4-0100</strain>
    </source>
</reference>
<dbReference type="AlphaFoldDB" id="A0A1R1AY12"/>
<comment type="caution">
    <text evidence="7">The sequence shown here is derived from an EMBL/GenBank/DDBJ whole genome shotgun (WGS) entry which is preliminary data.</text>
</comment>
<dbReference type="OrthoDB" id="9784202at2"/>
<evidence type="ECO:0000256" key="4">
    <source>
        <dbReference type="ARBA" id="ARBA00022989"/>
    </source>
</evidence>
<feature type="transmembrane region" description="Helical" evidence="6">
    <location>
        <begin position="40"/>
        <end position="64"/>
    </location>
</feature>
<dbReference type="RefSeq" id="WP_076324190.1">
    <property type="nucleotide sequence ID" value="NZ_MRTF01000007.1"/>
</dbReference>
<protein>
    <submittedName>
        <fullName evidence="7">Threonine transporter RhtB</fullName>
    </submittedName>
</protein>
<organism evidence="7 8">
    <name type="scientific">Paenibacillus lautus</name>
    <name type="common">Bacillus lautus</name>
    <dbReference type="NCBI Taxonomy" id="1401"/>
    <lineage>
        <taxon>Bacteria</taxon>
        <taxon>Bacillati</taxon>
        <taxon>Bacillota</taxon>
        <taxon>Bacilli</taxon>
        <taxon>Bacillales</taxon>
        <taxon>Paenibacillaceae</taxon>
        <taxon>Paenibacillus</taxon>
    </lineage>
</organism>
<keyword evidence="3 6" id="KW-0812">Transmembrane</keyword>
<dbReference type="PANTHER" id="PTHR30086:SF20">
    <property type="entry name" value="ARGININE EXPORTER PROTEIN ARGO-RELATED"/>
    <property type="match status" value="1"/>
</dbReference>
<dbReference type="InterPro" id="IPR001123">
    <property type="entry name" value="LeuE-type"/>
</dbReference>
<feature type="transmembrane region" description="Helical" evidence="6">
    <location>
        <begin position="70"/>
        <end position="88"/>
    </location>
</feature>
<dbReference type="GO" id="GO:0015171">
    <property type="term" value="F:amino acid transmembrane transporter activity"/>
    <property type="evidence" value="ECO:0007669"/>
    <property type="project" value="TreeGrafter"/>
</dbReference>
<gene>
    <name evidence="7" type="ORF">BK123_20240</name>
</gene>
<accession>A0A1R1AY12</accession>
<evidence type="ECO:0000313" key="7">
    <source>
        <dbReference type="EMBL" id="OME90697.1"/>
    </source>
</evidence>
<evidence type="ECO:0000256" key="6">
    <source>
        <dbReference type="SAM" id="Phobius"/>
    </source>
</evidence>
<dbReference type="Proteomes" id="UP000187074">
    <property type="component" value="Unassembled WGS sequence"/>
</dbReference>
<proteinExistence type="predicted"/>
<dbReference type="PANTHER" id="PTHR30086">
    <property type="entry name" value="ARGININE EXPORTER PROTEIN ARGO"/>
    <property type="match status" value="1"/>
</dbReference>
<evidence type="ECO:0000313" key="8">
    <source>
        <dbReference type="Proteomes" id="UP000187074"/>
    </source>
</evidence>
<name>A0A1R1AY12_PAELA</name>